<name>A0A0K1PPE5_9BACT</name>
<dbReference type="Pfam" id="PF05120">
    <property type="entry name" value="GvpG"/>
    <property type="match status" value="1"/>
</dbReference>
<gene>
    <name evidence="1" type="ORF">AKJ09_01658</name>
</gene>
<accession>A0A0K1PPE5</accession>
<organism evidence="1 2">
    <name type="scientific">Labilithrix luteola</name>
    <dbReference type="NCBI Taxonomy" id="1391654"/>
    <lineage>
        <taxon>Bacteria</taxon>
        <taxon>Pseudomonadati</taxon>
        <taxon>Myxococcota</taxon>
        <taxon>Polyangia</taxon>
        <taxon>Polyangiales</taxon>
        <taxon>Labilitrichaceae</taxon>
        <taxon>Labilithrix</taxon>
    </lineage>
</organism>
<keyword evidence="2" id="KW-1185">Reference proteome</keyword>
<dbReference type="AlphaFoldDB" id="A0A0K1PPE5"/>
<sequence length="82" mass="9251">MILGLLTNVLLAPVTGPIYGVRFVLNALKTQAETELEGQEKHLQEELVALNMRMELGQISEPEFEEQEATLLKKLRNFRAGQ</sequence>
<dbReference type="KEGG" id="llu:AKJ09_01658"/>
<dbReference type="STRING" id="1391654.AKJ09_01658"/>
<protein>
    <recommendedName>
        <fullName evidence="3">Gas vesicle protein GvpG</fullName>
    </recommendedName>
</protein>
<evidence type="ECO:0000313" key="1">
    <source>
        <dbReference type="EMBL" id="AKU94994.1"/>
    </source>
</evidence>
<dbReference type="InterPro" id="IPR007804">
    <property type="entry name" value="GvpG"/>
</dbReference>
<evidence type="ECO:0008006" key="3">
    <source>
        <dbReference type="Google" id="ProtNLM"/>
    </source>
</evidence>
<dbReference type="Proteomes" id="UP000064967">
    <property type="component" value="Chromosome"/>
</dbReference>
<proteinExistence type="predicted"/>
<dbReference type="EMBL" id="CP012333">
    <property type="protein sequence ID" value="AKU94994.1"/>
    <property type="molecule type" value="Genomic_DNA"/>
</dbReference>
<reference evidence="1 2" key="1">
    <citation type="submission" date="2015-08" db="EMBL/GenBank/DDBJ databases">
        <authorList>
            <person name="Babu N.S."/>
            <person name="Beckwith C.J."/>
            <person name="Beseler K.G."/>
            <person name="Brison A."/>
            <person name="Carone J.V."/>
            <person name="Caskin T.P."/>
            <person name="Diamond M."/>
            <person name="Durham M.E."/>
            <person name="Foxe J.M."/>
            <person name="Go M."/>
            <person name="Henderson B.A."/>
            <person name="Jones I.B."/>
            <person name="McGettigan J.A."/>
            <person name="Micheletti S.J."/>
            <person name="Nasrallah M.E."/>
            <person name="Ortiz D."/>
            <person name="Piller C.R."/>
            <person name="Privatt S.R."/>
            <person name="Schneider S.L."/>
            <person name="Sharp S."/>
            <person name="Smith T.C."/>
            <person name="Stanton J.D."/>
            <person name="Ullery H.E."/>
            <person name="Wilson R.J."/>
            <person name="Serrano M.G."/>
            <person name="Buck G."/>
            <person name="Lee V."/>
            <person name="Wang Y."/>
            <person name="Carvalho R."/>
            <person name="Voegtly L."/>
            <person name="Shi R."/>
            <person name="Duckworth R."/>
            <person name="Johnson A."/>
            <person name="Loviza R."/>
            <person name="Walstead R."/>
            <person name="Shah Z."/>
            <person name="Kiflezghi M."/>
            <person name="Wade K."/>
            <person name="Ball S.L."/>
            <person name="Bradley K.W."/>
            <person name="Asai D.J."/>
            <person name="Bowman C.A."/>
            <person name="Russell D.A."/>
            <person name="Pope W.H."/>
            <person name="Jacobs-Sera D."/>
            <person name="Hendrix R.W."/>
            <person name="Hatfull G.F."/>
        </authorList>
    </citation>
    <scope>NUCLEOTIDE SEQUENCE [LARGE SCALE GENOMIC DNA]</scope>
    <source>
        <strain evidence="1 2">DSM 27648</strain>
    </source>
</reference>
<evidence type="ECO:0000313" key="2">
    <source>
        <dbReference type="Proteomes" id="UP000064967"/>
    </source>
</evidence>